<organism evidence="2 3">
    <name type="scientific">Tripterygium wilfordii</name>
    <name type="common">Thunder God vine</name>
    <dbReference type="NCBI Taxonomy" id="458696"/>
    <lineage>
        <taxon>Eukaryota</taxon>
        <taxon>Viridiplantae</taxon>
        <taxon>Streptophyta</taxon>
        <taxon>Embryophyta</taxon>
        <taxon>Tracheophyta</taxon>
        <taxon>Spermatophyta</taxon>
        <taxon>Magnoliopsida</taxon>
        <taxon>eudicotyledons</taxon>
        <taxon>Gunneridae</taxon>
        <taxon>Pentapetalae</taxon>
        <taxon>rosids</taxon>
        <taxon>fabids</taxon>
        <taxon>Celastrales</taxon>
        <taxon>Celastraceae</taxon>
        <taxon>Tripterygium</taxon>
    </lineage>
</organism>
<dbReference type="Proteomes" id="UP000593562">
    <property type="component" value="Unassembled WGS sequence"/>
</dbReference>
<feature type="region of interest" description="Disordered" evidence="1">
    <location>
        <begin position="126"/>
        <end position="167"/>
    </location>
</feature>
<reference evidence="2 3" key="1">
    <citation type="journal article" date="2020" name="Nat. Commun.">
        <title>Genome of Tripterygium wilfordii and identification of cytochrome P450 involved in triptolide biosynthesis.</title>
        <authorList>
            <person name="Tu L."/>
            <person name="Su P."/>
            <person name="Zhang Z."/>
            <person name="Gao L."/>
            <person name="Wang J."/>
            <person name="Hu T."/>
            <person name="Zhou J."/>
            <person name="Zhang Y."/>
            <person name="Zhao Y."/>
            <person name="Liu Y."/>
            <person name="Song Y."/>
            <person name="Tong Y."/>
            <person name="Lu Y."/>
            <person name="Yang J."/>
            <person name="Xu C."/>
            <person name="Jia M."/>
            <person name="Peters R.J."/>
            <person name="Huang L."/>
            <person name="Gao W."/>
        </authorList>
    </citation>
    <scope>NUCLEOTIDE SEQUENCE [LARGE SCALE GENOMIC DNA]</scope>
    <source>
        <strain evidence="3">cv. XIE 37</strain>
        <tissue evidence="2">Leaf</tissue>
    </source>
</reference>
<protein>
    <submittedName>
        <fullName evidence="2">Plasma membrane-like protein isoform 1</fullName>
    </submittedName>
</protein>
<dbReference type="AlphaFoldDB" id="A0A7J7CGD4"/>
<feature type="region of interest" description="Disordered" evidence="1">
    <location>
        <begin position="543"/>
        <end position="563"/>
    </location>
</feature>
<feature type="compositionally biased region" description="Polar residues" evidence="1">
    <location>
        <begin position="47"/>
        <end position="56"/>
    </location>
</feature>
<evidence type="ECO:0000256" key="1">
    <source>
        <dbReference type="SAM" id="MobiDB-lite"/>
    </source>
</evidence>
<dbReference type="PANTHER" id="PTHR31071:SF9">
    <property type="entry name" value="INTRACELLULAR PROTEIN TRANSPORT PROTEIN USO1-RELATED"/>
    <property type="match status" value="1"/>
</dbReference>
<accession>A0A7J7CGD4</accession>
<feature type="region of interest" description="Disordered" evidence="1">
    <location>
        <begin position="92"/>
        <end position="113"/>
    </location>
</feature>
<dbReference type="OrthoDB" id="670909at2759"/>
<feature type="compositionally biased region" description="Polar residues" evidence="1">
    <location>
        <begin position="100"/>
        <end position="112"/>
    </location>
</feature>
<keyword evidence="3" id="KW-1185">Reference proteome</keyword>
<feature type="compositionally biased region" description="Basic and acidic residues" evidence="1">
    <location>
        <begin position="1"/>
        <end position="19"/>
    </location>
</feature>
<feature type="region of interest" description="Disordered" evidence="1">
    <location>
        <begin position="411"/>
        <end position="432"/>
    </location>
</feature>
<dbReference type="EMBL" id="JAAARO010000017">
    <property type="protein sequence ID" value="KAF5733099.1"/>
    <property type="molecule type" value="Genomic_DNA"/>
</dbReference>
<comment type="caution">
    <text evidence="2">The sequence shown here is derived from an EMBL/GenBank/DDBJ whole genome shotgun (WGS) entry which is preliminary data.</text>
</comment>
<feature type="region of interest" description="Disordered" evidence="1">
    <location>
        <begin position="1"/>
        <end position="56"/>
    </location>
</feature>
<dbReference type="InParanoid" id="A0A7J7CGD4"/>
<gene>
    <name evidence="2" type="ORF">HS088_TW17G00635</name>
</gene>
<dbReference type="PANTHER" id="PTHR31071">
    <property type="entry name" value="GB|AAF24581.1"/>
    <property type="match status" value="1"/>
</dbReference>
<evidence type="ECO:0000313" key="3">
    <source>
        <dbReference type="Proteomes" id="UP000593562"/>
    </source>
</evidence>
<sequence length="585" mass="66954">MMEGKERGDKKKKKQESMVKKSTGGILVGKRGGPSTPSPKWRFHFTSPKQNQPNTNTSARKLCASLWEIQPQHHHSFTKMTNHARRPHIPKYEVKPPITQPDQLRTPSSSRSHVAAMMQRHRLVGGNGHALQPLSPASNGSSMEIAPYNPAVSPTCSSDNNGRKESRYGRKTSTELLKVLNRIWSLEEQNASNMSLLKPQKMELDHSRIQIHKLLKEKQTNRKEINDLVKQVTVDKVLRKNEEQDRIKAAIQSMTRELVEEKKLRKHSESLHWKLARELSEIKSSLSNTLKELERERKARILLENLCDKFARSIRDYEYELRSIKDKAGIDGVDSHDQLILRISEAWLDERMQRKLAEAENNVGEDDTVVDKLTVDIETFLHDKRSVKSRTIGNLSTNEVIKCSSRRESFPFNQEASAPQHAADEDDSTDSDLRHLERRMCTIRKQHKNHSRHCGNDAPEGHSEEVVKSKSKRKMVKGFPTESEECLPKNNDQFLKARHSIKNQSLSSEGDRIHLEGELNEYSCQQSVFAGCASPVKQWKSKLTSSEIEKSQSSSMFPRDIKENTLEEKLLEARMEGRKSRSKAS</sequence>
<dbReference type="InterPro" id="IPR043424">
    <property type="entry name" value="BLT-like"/>
</dbReference>
<feature type="compositionally biased region" description="Basic and acidic residues" evidence="1">
    <location>
        <begin position="459"/>
        <end position="468"/>
    </location>
</feature>
<proteinExistence type="predicted"/>
<evidence type="ECO:0000313" key="2">
    <source>
        <dbReference type="EMBL" id="KAF5733099.1"/>
    </source>
</evidence>
<feature type="region of interest" description="Disordered" evidence="1">
    <location>
        <begin position="446"/>
        <end position="484"/>
    </location>
</feature>
<name>A0A7J7CGD4_TRIWF</name>